<evidence type="ECO:0000313" key="4">
    <source>
        <dbReference type="Proteomes" id="UP001231109"/>
    </source>
</evidence>
<proteinExistence type="predicted"/>
<comment type="caution">
    <text evidence="3">The sequence shown here is derived from an EMBL/GenBank/DDBJ whole genome shotgun (WGS) entry which is preliminary data.</text>
</comment>
<organism evidence="3 4">
    <name type="scientific">Rheinheimera baltica</name>
    <dbReference type="NCBI Taxonomy" id="67576"/>
    <lineage>
        <taxon>Bacteria</taxon>
        <taxon>Pseudomonadati</taxon>
        <taxon>Pseudomonadota</taxon>
        <taxon>Gammaproteobacteria</taxon>
        <taxon>Chromatiales</taxon>
        <taxon>Chromatiaceae</taxon>
        <taxon>Rheinheimera</taxon>
    </lineage>
</organism>
<dbReference type="Pfam" id="PF13579">
    <property type="entry name" value="Glyco_trans_4_4"/>
    <property type="match status" value="1"/>
</dbReference>
<dbReference type="Pfam" id="PF00534">
    <property type="entry name" value="Glycos_transf_1"/>
    <property type="match status" value="1"/>
</dbReference>
<dbReference type="SUPFAM" id="SSF53756">
    <property type="entry name" value="UDP-Glycosyltransferase/glycogen phosphorylase"/>
    <property type="match status" value="1"/>
</dbReference>
<keyword evidence="4" id="KW-1185">Reference proteome</keyword>
<dbReference type="CDD" id="cd03794">
    <property type="entry name" value="GT4_WbuB-like"/>
    <property type="match status" value="1"/>
</dbReference>
<dbReference type="PANTHER" id="PTHR45947:SF3">
    <property type="entry name" value="SULFOQUINOVOSYL TRANSFERASE SQD2"/>
    <property type="match status" value="1"/>
</dbReference>
<name>A0ABT9I534_9GAMM</name>
<feature type="domain" description="Glycosyltransferase subfamily 4-like N-terminal" evidence="2">
    <location>
        <begin position="168"/>
        <end position="358"/>
    </location>
</feature>
<accession>A0ABT9I534</accession>
<dbReference type="Gene3D" id="3.40.50.2000">
    <property type="entry name" value="Glycogen Phosphorylase B"/>
    <property type="match status" value="2"/>
</dbReference>
<dbReference type="Proteomes" id="UP001231109">
    <property type="component" value="Unassembled WGS sequence"/>
</dbReference>
<dbReference type="EMBL" id="JAPJDZ010000186">
    <property type="protein sequence ID" value="MDP5138519.1"/>
    <property type="molecule type" value="Genomic_DNA"/>
</dbReference>
<feature type="domain" description="Glycosyl transferase family 1" evidence="1">
    <location>
        <begin position="376"/>
        <end position="553"/>
    </location>
</feature>
<dbReference type="InterPro" id="IPR001296">
    <property type="entry name" value="Glyco_trans_1"/>
</dbReference>
<evidence type="ECO:0000259" key="2">
    <source>
        <dbReference type="Pfam" id="PF13579"/>
    </source>
</evidence>
<dbReference type="InterPro" id="IPR028098">
    <property type="entry name" value="Glyco_trans_4-like_N"/>
</dbReference>
<protein>
    <submittedName>
        <fullName evidence="3">Glycosyltransferase family 4 protein</fullName>
    </submittedName>
</protein>
<dbReference type="PANTHER" id="PTHR45947">
    <property type="entry name" value="SULFOQUINOVOSYL TRANSFERASE SQD2"/>
    <property type="match status" value="1"/>
</dbReference>
<dbReference type="InterPro" id="IPR050194">
    <property type="entry name" value="Glycosyltransferase_grp1"/>
</dbReference>
<dbReference type="RefSeq" id="WP_305977638.1">
    <property type="nucleotide sequence ID" value="NZ_JAPJDZ010000186.1"/>
</dbReference>
<gene>
    <name evidence="3" type="ORF">ORJ04_21460</name>
</gene>
<evidence type="ECO:0000313" key="3">
    <source>
        <dbReference type="EMBL" id="MDP5138519.1"/>
    </source>
</evidence>
<sequence length="577" mass="64780">MLIPVESDMSACFAENDDILFAKLDILLEQSGEDDVAAVIALQKQKPECISDLMIRYAKHLRQRGCKYEDHYFSAKAMDYSIADKVTHAYCWSAKQSGLQSRLPEAIALLSENNESPERLAFVKKFIHSEIFIPDLLKSLKPRASNFSNRDSKRVCYILHNALPFASGGYATRAHGVATGLASKGYEVYAITRPGFPVDIKAEFAENYPAASEVLDGVTYLRSYEPIRSNNLLPQKLRPLAVSGANYITQAMHVYYRQFSQLRPSIVMAASNFITALPALLAARMLNIPFIYEVRGFWEVTRMSREPEYAKTSSYNLAVQMEAIVAQEAEHVFTLTEAMREELIRRGVSADRVQLLPNSTYPEKFHPRGRDKDLATKLAIPSEVPVIGYIGTFVDYEGLEDMAAACGLLKQRGYEFRLMVVGNENTSGTDQGPITTGIRQYAQDNGFEDWLIMPGRVPHDVVESYYSLIDIAPFPRKPVPVCEMVSPMKPLEAFAMEKAVVASDVRALEEMVLNNKTGLLFEKGNIKSFADTLEKLIVSPDLRQRLGKAGRQWVIENRDWRFIGDIIATNIAKVLVK</sequence>
<reference evidence="3 4" key="1">
    <citation type="submission" date="2022-11" db="EMBL/GenBank/DDBJ databases">
        <title>Viruses from the air-sea interface of a natural surface slick.</title>
        <authorList>
            <person name="Rahlff J."/>
            <person name="Holmfeldt K."/>
        </authorList>
    </citation>
    <scope>NUCLEOTIDE SEQUENCE [LARGE SCALE GENOMIC DNA]</scope>
    <source>
        <strain evidence="3 4">SMS4</strain>
    </source>
</reference>
<evidence type="ECO:0000259" key="1">
    <source>
        <dbReference type="Pfam" id="PF00534"/>
    </source>
</evidence>